<dbReference type="RefSeq" id="WP_376996629.1">
    <property type="nucleotide sequence ID" value="NZ_JBHSLC010000038.1"/>
</dbReference>
<dbReference type="Proteomes" id="UP001596166">
    <property type="component" value="Unassembled WGS sequence"/>
</dbReference>
<name>A0ABW0GA79_9PROT</name>
<reference evidence="2" key="1">
    <citation type="journal article" date="2019" name="Int. J. Syst. Evol. Microbiol.">
        <title>The Global Catalogue of Microorganisms (GCM) 10K type strain sequencing project: providing services to taxonomists for standard genome sequencing and annotation.</title>
        <authorList>
            <consortium name="The Broad Institute Genomics Platform"/>
            <consortium name="The Broad Institute Genome Sequencing Center for Infectious Disease"/>
            <person name="Wu L."/>
            <person name="Ma J."/>
        </authorList>
    </citation>
    <scope>NUCLEOTIDE SEQUENCE [LARGE SCALE GENOMIC DNA]</scope>
    <source>
        <strain evidence="2">CCUG 58760</strain>
    </source>
</reference>
<organism evidence="1 2">
    <name type="scientific">Azospirillum himalayense</name>
    <dbReference type="NCBI Taxonomy" id="654847"/>
    <lineage>
        <taxon>Bacteria</taxon>
        <taxon>Pseudomonadati</taxon>
        <taxon>Pseudomonadota</taxon>
        <taxon>Alphaproteobacteria</taxon>
        <taxon>Rhodospirillales</taxon>
        <taxon>Azospirillaceae</taxon>
        <taxon>Azospirillum</taxon>
    </lineage>
</organism>
<protein>
    <submittedName>
        <fullName evidence="1">AbiV family abortive infection protein</fullName>
    </submittedName>
</protein>
<sequence>MSDEKRAPGDAGLAAVEAAIAYGGGLYGELKVEDFNAAFDHVVSLLEDAATLFAKGAPNTAAFLAITAIEETAKAHVAIFRKDLAEGRAKGRDPLLDHKAKHRMAITPTVFMGERLVQALGRDACARLQTEAEGGGFTATREAGLYCARVNGRFTTPRAAVPPERAWELLLLAIETLDDALIGYSDHSLTRADHVASLFERIAAAKPGGSGHGDVVDTPAP</sequence>
<evidence type="ECO:0000313" key="1">
    <source>
        <dbReference type="EMBL" id="MFC5357093.1"/>
    </source>
</evidence>
<dbReference type="InterPro" id="IPR030987">
    <property type="entry name" value="AbiV"/>
</dbReference>
<dbReference type="Pfam" id="PF18728">
    <property type="entry name" value="HEPN_AbiV"/>
    <property type="match status" value="1"/>
</dbReference>
<gene>
    <name evidence="1" type="ORF">ACFPMG_18945</name>
</gene>
<comment type="caution">
    <text evidence="1">The sequence shown here is derived from an EMBL/GenBank/DDBJ whole genome shotgun (WGS) entry which is preliminary data.</text>
</comment>
<evidence type="ECO:0000313" key="2">
    <source>
        <dbReference type="Proteomes" id="UP001596166"/>
    </source>
</evidence>
<accession>A0ABW0GA79</accession>
<dbReference type="NCBIfam" id="TIGR04498">
    <property type="entry name" value="AbiV_defense"/>
    <property type="match status" value="1"/>
</dbReference>
<keyword evidence="2" id="KW-1185">Reference proteome</keyword>
<dbReference type="EMBL" id="JBHSLC010000038">
    <property type="protein sequence ID" value="MFC5357093.1"/>
    <property type="molecule type" value="Genomic_DNA"/>
</dbReference>
<proteinExistence type="predicted"/>